<dbReference type="EMBL" id="CP007174">
    <property type="protein sequence ID" value="AIF82338.1"/>
    <property type="molecule type" value="Genomic_DNA"/>
</dbReference>
<dbReference type="Proteomes" id="UP000028194">
    <property type="component" value="Chromosome"/>
</dbReference>
<dbReference type="KEGG" id="nev:NTE_00256"/>
<dbReference type="AlphaFoldDB" id="A0A075MM57"/>
<gene>
    <name evidence="1" type="ORF">NTE_00256</name>
</gene>
<evidence type="ECO:0000313" key="1">
    <source>
        <dbReference type="EMBL" id="AIF82338.1"/>
    </source>
</evidence>
<dbReference type="STRING" id="1459636.NTE_00256"/>
<dbReference type="HOGENOM" id="CLU_2629523_0_0_2"/>
<keyword evidence="2" id="KW-1185">Reference proteome</keyword>
<name>A0A075MM57_9ARCH</name>
<evidence type="ECO:0000313" key="2">
    <source>
        <dbReference type="Proteomes" id="UP000028194"/>
    </source>
</evidence>
<proteinExistence type="predicted"/>
<reference evidence="1 2" key="1">
    <citation type="journal article" date="2014" name="PLoS ONE">
        <title>Genome Sequence of Candidatus Nitrososphaera evergladensis from Group I.1b Enriched from Everglades Soil Reveals Novel Genomic Features of the Ammonia-Oxidizing Archaea.</title>
        <authorList>
            <person name="Zhalnina K.V."/>
            <person name="Dias R."/>
            <person name="Leonard M.T."/>
            <person name="Dorr de Quadros P."/>
            <person name="Camargo F.A."/>
            <person name="Drew J.C."/>
            <person name="Farmerie W.G."/>
            <person name="Daroub S.H."/>
            <person name="Triplett E.W."/>
        </authorList>
    </citation>
    <scope>NUCLEOTIDE SEQUENCE [LARGE SCALE GENOMIC DNA]</scope>
    <source>
        <strain evidence="1 2">SR1</strain>
    </source>
</reference>
<protein>
    <recommendedName>
        <fullName evidence="3">Response regulatory domain-containing protein</fullName>
    </recommendedName>
</protein>
<sequence>MYKEMRRKKKKKEGLVNSSNNNVVIFTASSISDENIEWMLNDNTKMVLSKPVSQDDLQSVVTKFVVSGQPGKKMWEA</sequence>
<accession>A0A075MM57</accession>
<organism evidence="1 2">
    <name type="scientific">Candidatus Nitrososphaera evergladensis SR1</name>
    <dbReference type="NCBI Taxonomy" id="1459636"/>
    <lineage>
        <taxon>Archaea</taxon>
        <taxon>Nitrososphaerota</taxon>
        <taxon>Nitrososphaeria</taxon>
        <taxon>Nitrososphaerales</taxon>
        <taxon>Nitrososphaeraceae</taxon>
        <taxon>Nitrososphaera</taxon>
    </lineage>
</organism>
<evidence type="ECO:0008006" key="3">
    <source>
        <dbReference type="Google" id="ProtNLM"/>
    </source>
</evidence>